<evidence type="ECO:0000313" key="2">
    <source>
        <dbReference type="Proteomes" id="UP000050795"/>
    </source>
</evidence>
<reference evidence="3" key="2">
    <citation type="submission" date="2023-11" db="UniProtKB">
        <authorList>
            <consortium name="WormBaseParasite"/>
        </authorList>
    </citation>
    <scope>IDENTIFICATION</scope>
</reference>
<reference evidence="2" key="1">
    <citation type="submission" date="2022-06" db="EMBL/GenBank/DDBJ databases">
        <authorList>
            <person name="Berger JAMES D."/>
            <person name="Berger JAMES D."/>
        </authorList>
    </citation>
    <scope>NUCLEOTIDE SEQUENCE [LARGE SCALE GENOMIC DNA]</scope>
</reference>
<evidence type="ECO:0000313" key="3">
    <source>
        <dbReference type="WBParaSite" id="TREG1_28350.1"/>
    </source>
</evidence>
<protein>
    <recommendedName>
        <fullName evidence="4">Transmembrane protein</fullName>
    </recommendedName>
</protein>
<keyword evidence="1" id="KW-1133">Transmembrane helix</keyword>
<accession>A0AA85JFI2</accession>
<keyword evidence="1" id="KW-0812">Transmembrane</keyword>
<dbReference type="AlphaFoldDB" id="A0AA85JFI2"/>
<feature type="transmembrane region" description="Helical" evidence="1">
    <location>
        <begin position="20"/>
        <end position="38"/>
    </location>
</feature>
<evidence type="ECO:0008006" key="4">
    <source>
        <dbReference type="Google" id="ProtNLM"/>
    </source>
</evidence>
<dbReference type="WBParaSite" id="TREG1_28350.1">
    <property type="protein sequence ID" value="TREG1_28350.1"/>
    <property type="gene ID" value="TREG1_28350"/>
</dbReference>
<name>A0AA85JFI2_TRIRE</name>
<keyword evidence="1" id="KW-0472">Membrane</keyword>
<organism evidence="2 3">
    <name type="scientific">Trichobilharzia regenti</name>
    <name type="common">Nasal bird schistosome</name>
    <dbReference type="NCBI Taxonomy" id="157069"/>
    <lineage>
        <taxon>Eukaryota</taxon>
        <taxon>Metazoa</taxon>
        <taxon>Spiralia</taxon>
        <taxon>Lophotrochozoa</taxon>
        <taxon>Platyhelminthes</taxon>
        <taxon>Trematoda</taxon>
        <taxon>Digenea</taxon>
        <taxon>Strigeidida</taxon>
        <taxon>Schistosomatoidea</taxon>
        <taxon>Schistosomatidae</taxon>
        <taxon>Trichobilharzia</taxon>
    </lineage>
</organism>
<keyword evidence="2" id="KW-1185">Reference proteome</keyword>
<sequence>MQSEEMKSSFKEYKKDICVFFIHVKNTVSFIAVCYWFFYVDFIGHHLLAAKDKSVTKTNSSKVKNYCFL</sequence>
<dbReference type="Proteomes" id="UP000050795">
    <property type="component" value="Unassembled WGS sequence"/>
</dbReference>
<evidence type="ECO:0000256" key="1">
    <source>
        <dbReference type="SAM" id="Phobius"/>
    </source>
</evidence>
<proteinExistence type="predicted"/>